<dbReference type="SMART" id="SM00382">
    <property type="entry name" value="AAA"/>
    <property type="match status" value="1"/>
</dbReference>
<dbReference type="SUPFAM" id="SSF52540">
    <property type="entry name" value="P-loop containing nucleoside triphosphate hydrolases"/>
    <property type="match status" value="1"/>
</dbReference>
<dbReference type="PANTHER" id="PTHR43392:SF2">
    <property type="entry name" value="AAA-TYPE ATPASE FAMILY PROTEIN _ ANKYRIN REPEAT FAMILY PROTEIN"/>
    <property type="match status" value="1"/>
</dbReference>
<reference evidence="6" key="1">
    <citation type="submission" date="2019-08" db="EMBL/GenBank/DDBJ databases">
        <authorList>
            <person name="Kucharzyk K."/>
            <person name="Murdoch R.W."/>
            <person name="Higgins S."/>
            <person name="Loffler F."/>
        </authorList>
    </citation>
    <scope>NUCLEOTIDE SEQUENCE</scope>
</reference>
<evidence type="ECO:0000259" key="5">
    <source>
        <dbReference type="SMART" id="SM00382"/>
    </source>
</evidence>
<dbReference type="PANTHER" id="PTHR43392">
    <property type="entry name" value="AAA-TYPE ATPASE FAMILY PROTEIN / ANKYRIN REPEAT FAMILY PROTEIN"/>
    <property type="match status" value="1"/>
</dbReference>
<comment type="similarity">
    <text evidence="1">Belongs to the CbxX/CfxQ family.</text>
</comment>
<dbReference type="Pfam" id="PF00004">
    <property type="entry name" value="AAA"/>
    <property type="match status" value="1"/>
</dbReference>
<keyword evidence="2" id="KW-0547">Nucleotide-binding</keyword>
<dbReference type="InterPro" id="IPR050773">
    <property type="entry name" value="CbxX/CfxQ_RuBisCO_ESX"/>
</dbReference>
<sequence length="419" mass="45229">MDRKDISKKDQIILQQLDVIRAMSENSLRRMETDFWGHPSAPPESAEPKTPTAPPAPPLKTGGAKESGGTAASTGNGEGDPAEQPAPPPEKIEDLQAELDGYIGLTAVKKEVKNLIDLATVHQLRKDHGLPVADLSLHMVFSGNPGTGKTTVARLMARIYHSLGILSKGHLVEVDRSGLVAGYVGQTAIKTGKVTDAALGGVLFIDEAYALNGRAENDFGQEAIDTLLKAMEDHRDDLVVIVAGYDGLMDDFVHSNPGLESRFNRFLHFEDYTPEELLAIFDIQCKKGCYQPEEETRHLVREFIAEENADSIAFGNARGVRNIFERLLVNQANRLAAMETVSRDDLMKITPRDVRAARGLAEPAPAEEAATENVVPSPAAEESVEKTTKPPDFEENPGVKDGSSTGPAENSAGDGEKSS</sequence>
<accession>A0A645C8Z7</accession>
<dbReference type="InterPro" id="IPR027417">
    <property type="entry name" value="P-loop_NTPase"/>
</dbReference>
<feature type="compositionally biased region" description="Basic and acidic residues" evidence="4">
    <location>
        <begin position="383"/>
        <end position="392"/>
    </location>
</feature>
<evidence type="ECO:0000256" key="2">
    <source>
        <dbReference type="ARBA" id="ARBA00022741"/>
    </source>
</evidence>
<dbReference type="CDD" id="cd00009">
    <property type="entry name" value="AAA"/>
    <property type="match status" value="1"/>
</dbReference>
<evidence type="ECO:0000256" key="3">
    <source>
        <dbReference type="ARBA" id="ARBA00022840"/>
    </source>
</evidence>
<dbReference type="Gene3D" id="3.40.50.300">
    <property type="entry name" value="P-loop containing nucleotide triphosphate hydrolases"/>
    <property type="match status" value="1"/>
</dbReference>
<feature type="compositionally biased region" description="Low complexity" evidence="4">
    <location>
        <begin position="359"/>
        <end position="372"/>
    </location>
</feature>
<name>A0A645C8Z7_9ZZZZ</name>
<feature type="region of interest" description="Disordered" evidence="4">
    <location>
        <begin position="31"/>
        <end position="90"/>
    </location>
</feature>
<dbReference type="EMBL" id="VSSQ01024198">
    <property type="protein sequence ID" value="MPM71574.1"/>
    <property type="molecule type" value="Genomic_DNA"/>
</dbReference>
<dbReference type="InterPro" id="IPR003593">
    <property type="entry name" value="AAA+_ATPase"/>
</dbReference>
<proteinExistence type="inferred from homology"/>
<evidence type="ECO:0000256" key="1">
    <source>
        <dbReference type="ARBA" id="ARBA00010378"/>
    </source>
</evidence>
<evidence type="ECO:0000313" key="6">
    <source>
        <dbReference type="EMBL" id="MPM71574.1"/>
    </source>
</evidence>
<dbReference type="PRINTS" id="PR00819">
    <property type="entry name" value="CBXCFQXSUPER"/>
</dbReference>
<dbReference type="GO" id="GO:0005524">
    <property type="term" value="F:ATP binding"/>
    <property type="evidence" value="ECO:0007669"/>
    <property type="project" value="UniProtKB-KW"/>
</dbReference>
<dbReference type="GO" id="GO:0016887">
    <property type="term" value="F:ATP hydrolysis activity"/>
    <property type="evidence" value="ECO:0007669"/>
    <property type="project" value="InterPro"/>
</dbReference>
<dbReference type="FunFam" id="3.40.50.300:FF:000216">
    <property type="entry name" value="Type VII secretion ATPase EccA"/>
    <property type="match status" value="1"/>
</dbReference>
<dbReference type="Pfam" id="PF17866">
    <property type="entry name" value="AAA_lid_6"/>
    <property type="match status" value="1"/>
</dbReference>
<gene>
    <name evidence="6" type="ORF">SDC9_118542</name>
</gene>
<feature type="region of interest" description="Disordered" evidence="4">
    <location>
        <begin position="359"/>
        <end position="419"/>
    </location>
</feature>
<dbReference type="Gene3D" id="1.10.8.60">
    <property type="match status" value="1"/>
</dbReference>
<feature type="domain" description="AAA+ ATPase" evidence="5">
    <location>
        <begin position="135"/>
        <end position="273"/>
    </location>
</feature>
<dbReference type="AlphaFoldDB" id="A0A645C8Z7"/>
<protein>
    <recommendedName>
        <fullName evidence="5">AAA+ ATPase domain-containing protein</fullName>
    </recommendedName>
</protein>
<dbReference type="InterPro" id="IPR000641">
    <property type="entry name" value="CbxX/CfxQ"/>
</dbReference>
<dbReference type="InterPro" id="IPR041627">
    <property type="entry name" value="AAA_lid_6"/>
</dbReference>
<dbReference type="InterPro" id="IPR003959">
    <property type="entry name" value="ATPase_AAA_core"/>
</dbReference>
<keyword evidence="3" id="KW-0067">ATP-binding</keyword>
<comment type="caution">
    <text evidence="6">The sequence shown here is derived from an EMBL/GenBank/DDBJ whole genome shotgun (WGS) entry which is preliminary data.</text>
</comment>
<organism evidence="6">
    <name type="scientific">bioreactor metagenome</name>
    <dbReference type="NCBI Taxonomy" id="1076179"/>
    <lineage>
        <taxon>unclassified sequences</taxon>
        <taxon>metagenomes</taxon>
        <taxon>ecological metagenomes</taxon>
    </lineage>
</organism>
<evidence type="ECO:0000256" key="4">
    <source>
        <dbReference type="SAM" id="MobiDB-lite"/>
    </source>
</evidence>